<sequence length="1608" mass="171045">MHAVCLLFCILRGAVQRSRALTTLVLPLLLFLQLTAYAQSANLDQGANEQASAPTSPVDWVNGNLNSNQAHFLEGYSVPYRAILTGLVVNQTYTLVIGFDVRSGSKQALDYLTHYQRLSPHTVFGHAPETVNPLLNAPQPVSYFTTTDVLAIPAPSSAGSPMAGQPTTSFNTLPSGERELTGYNVDLLTITYASQGSLTAASSETVVNITFKALKETAILAWGGHIASVVDWGRDPVTHAPNSASAISGSPYHMSLKKWIINGSDVSIGNQDRSLKTDAVFIPPKCEVTGPLNGCAETTKLTYVATVDDSVGLTYAWSIIGANTAGAKIVNPTLGTIDVVPIGAAFTPGSFNLRLIVTREGLKDTCYINSHTNPGASVVISQVIVNAGSDQTITNLDVAHLSASATGGTGTYTFTWTPVTGLSNPNIANPDFTPTTTGVFQFVVKADDGKCSDLDTVVITVNEHPKAPCGIDGPSPVCPGSQNQYTGPDPSLVGSYLWSVLTGDGTINGVNNTQKVLIDAAAKCGAYRLRLIVTTPDLKRKDTCYLDVDIKDTIKPVLNGDVAGANVACAKDVPAPPTVGVTDNCTAELKVQTSRDVVDSTCVNKFKIIRKWWATDLCGNTADTLKQVITVNDDVKPVITADFDKTVNVQCLKDIPALPKPTATDNCNGDVTPVYSETGSGTACDSSITRKWVFTDACGNSDSVSQVINIKDDTKPVLSGTADDVNASCSKDIPAVADISATDNCDLKPAVHYIQEVIDSTCVNKFKVIRKWWAEDACGNISDTLTQLITVNDDVKPVITADFEKTVSVECLKDLPAVPKPTATDNCDGNIEPVYSETGSGTTCDSTITRKWIFSDACGNTDSVTQVIHIKDDIKPVRSGNTDDMTVTCSKDIPAPADVKATDNCDIAPVVYFSQKTVDSTCVNKFKVIRKWWAKDACGNTSVTLTQVITVYDDVKPVITADFEKAINVQCLKDVPAPPKPTATDNCDGDIPADCSVTGSGTACDSTITRKWIFTDACGNSDSVTQVINIKDDTKPVLSGTADDVNVTCSKDIPEAAKISATDNCGEPTVYFKQKVIDSTCVNKFKVIRKWWAEDACGNTSDTLKQLITVNDDVKPVITAGFEKTVNVQCLKDIPGVPKPTATDNCNGDVTPVYSATGTGTACDSTITRKWVFTDVCGNSDSVSQVINIKDDIKPVVTYKPNDTTILCISPVVFGKPTFSDNCGTVIVTYEDRKEGTTCPFRYIRTWTAKDKCNNSVTVEQVVTVPCCLGTFCAYTQGFYGNVNGSACTPSGTSATAKQLMSAAVDAQPGDSVIFGLKATGKFFTLFLGDITNDNIFKMLPGGGTPVALKGYATFSKTNTWANVPILTTATNYGKINNVLLAQTMSLFFNMQLSATLQGVTIDGDTVLTAKLTACGSNTPTTTVSKFALPPSVVNYLKSVGKANVAGLYELANMYLGGQTVAGVAIGDVSKAVDAINNAFDKCAVLVGWKSSSGITTLKVSGVTAVAPATDPKVAAQGDETTLNVTVFPNPYNDKVIFRFVAPVSGQVKLEVYNVLGQNIGQLNYGRVDKGTQHTIEYNVPAPYRDVLLYRLNVGEHFRTGKVIPAKK</sequence>
<dbReference type="Proteomes" id="UP000199045">
    <property type="component" value="Unassembled WGS sequence"/>
</dbReference>
<reference evidence="2 3" key="1">
    <citation type="submission" date="2016-10" db="EMBL/GenBank/DDBJ databases">
        <authorList>
            <person name="de Groot N.N."/>
        </authorList>
    </citation>
    <scope>NUCLEOTIDE SEQUENCE [LARGE SCALE GENOMIC DNA]</scope>
    <source>
        <strain evidence="2 3">DSM 527</strain>
    </source>
</reference>
<dbReference type="EMBL" id="FNBN01000003">
    <property type="protein sequence ID" value="SDG28594.1"/>
    <property type="molecule type" value="Genomic_DNA"/>
</dbReference>
<dbReference type="Pfam" id="PF23237">
    <property type="entry name" value="HYR_4C"/>
    <property type="match status" value="5"/>
</dbReference>
<dbReference type="InterPro" id="IPR057078">
    <property type="entry name" value="HYR-4C"/>
</dbReference>
<dbReference type="STRING" id="104663.SAMN04488121_1031088"/>
<evidence type="ECO:0000259" key="1">
    <source>
        <dbReference type="Pfam" id="PF23237"/>
    </source>
</evidence>
<organism evidence="2 3">
    <name type="scientific">Chitinophaga filiformis</name>
    <name type="common">Myxococcus filiformis</name>
    <name type="synonym">Flexibacter filiformis</name>
    <dbReference type="NCBI Taxonomy" id="104663"/>
    <lineage>
        <taxon>Bacteria</taxon>
        <taxon>Pseudomonadati</taxon>
        <taxon>Bacteroidota</taxon>
        <taxon>Chitinophagia</taxon>
        <taxon>Chitinophagales</taxon>
        <taxon>Chitinophagaceae</taxon>
        <taxon>Chitinophaga</taxon>
    </lineage>
</organism>
<gene>
    <name evidence="2" type="ORF">SAMN04488121_1031088</name>
</gene>
<feature type="domain" description="HYR-like" evidence="1">
    <location>
        <begin position="800"/>
        <end position="870"/>
    </location>
</feature>
<proteinExistence type="predicted"/>
<evidence type="ECO:0000313" key="3">
    <source>
        <dbReference type="Proteomes" id="UP000199045"/>
    </source>
</evidence>
<name>A0A1G7T0N3_CHIFI</name>
<feature type="domain" description="HYR-like" evidence="1">
    <location>
        <begin position="1120"/>
        <end position="1189"/>
    </location>
</feature>
<dbReference type="RefSeq" id="WP_143011508.1">
    <property type="nucleotide sequence ID" value="NZ_FNBN01000003.1"/>
</dbReference>
<dbReference type="OrthoDB" id="655428at2"/>
<accession>A0A1G7T0N3</accession>
<evidence type="ECO:0000313" key="2">
    <source>
        <dbReference type="EMBL" id="SDG28594.1"/>
    </source>
</evidence>
<protein>
    <recommendedName>
        <fullName evidence="1">HYR-like domain-containing protein</fullName>
    </recommendedName>
</protein>
<feature type="domain" description="HYR-like" evidence="1">
    <location>
        <begin position="960"/>
        <end position="1030"/>
    </location>
</feature>
<feature type="domain" description="HYR-like" evidence="1">
    <location>
        <begin position="564"/>
        <end position="631"/>
    </location>
</feature>
<dbReference type="Gene3D" id="2.60.40.10">
    <property type="entry name" value="Immunoglobulins"/>
    <property type="match status" value="2"/>
</dbReference>
<dbReference type="InterPro" id="IPR013783">
    <property type="entry name" value="Ig-like_fold"/>
</dbReference>
<feature type="domain" description="HYR-like" evidence="1">
    <location>
        <begin position="640"/>
        <end position="710"/>
    </location>
</feature>